<dbReference type="AlphaFoldDB" id="A0A2S3U3A7"/>
<proteinExistence type="predicted"/>
<name>A0A2S3U3A7_LACPN</name>
<dbReference type="GO" id="GO:0016740">
    <property type="term" value="F:transferase activity"/>
    <property type="evidence" value="ECO:0007669"/>
    <property type="project" value="UniProtKB-KW"/>
</dbReference>
<evidence type="ECO:0000313" key="2">
    <source>
        <dbReference type="Proteomes" id="UP000236990"/>
    </source>
</evidence>
<dbReference type="InterPro" id="IPR011697">
    <property type="entry name" value="Peptidase_C26"/>
</dbReference>
<keyword evidence="1" id="KW-0808">Transferase</keyword>
<dbReference type="EMBL" id="NKCZ01000122">
    <property type="protein sequence ID" value="POD82265.1"/>
    <property type="molecule type" value="Genomic_DNA"/>
</dbReference>
<dbReference type="FunFam" id="3.40.50.880:FF:000030">
    <property type="entry name" value="Gamma-glutamyl-gamma-aminobutyrate hydrolase PuuD"/>
    <property type="match status" value="1"/>
</dbReference>
<comment type="caution">
    <text evidence="1">The sequence shown here is derived from an EMBL/GenBank/DDBJ whole genome shotgun (WGS) entry which is preliminary data.</text>
</comment>
<dbReference type="Gene3D" id="3.40.50.880">
    <property type="match status" value="1"/>
</dbReference>
<dbReference type="PANTHER" id="PTHR43235">
    <property type="entry name" value="GLUTAMINE AMIDOTRANSFERASE PB2B2.05-RELATED"/>
    <property type="match status" value="1"/>
</dbReference>
<dbReference type="InterPro" id="IPR029062">
    <property type="entry name" value="Class_I_gatase-like"/>
</dbReference>
<gene>
    <name evidence="1" type="ORF">S101258_02815</name>
</gene>
<dbReference type="SUPFAM" id="SSF52317">
    <property type="entry name" value="Class I glutamine amidotransferase-like"/>
    <property type="match status" value="1"/>
</dbReference>
<sequence length="242" mass="25995">MSKPIIGIAPGVITVDSRMFPGRQRDYVNRDYLRSITANGGVPLVLPVTTDETTIARYVTLIDGLLLCGGADVAPATYGEEPQPKLGGIDPERDQYEMALIRATHAADKPVLGICRGLQILNACYGGSLYQDMSYLPAGQGTLKHMQGQLAAYGSHQVTVTPESTLATYLGTTKLAVNSFHHQALKQVADGFQAVAQSSDQVVETIESTDGALQLGVQWHPEMMQQADSIQAQLFARFVAAC</sequence>
<dbReference type="GO" id="GO:0005829">
    <property type="term" value="C:cytosol"/>
    <property type="evidence" value="ECO:0007669"/>
    <property type="project" value="TreeGrafter"/>
</dbReference>
<organism evidence="1 2">
    <name type="scientific">Lactiplantibacillus plantarum subsp. plantarum</name>
    <dbReference type="NCBI Taxonomy" id="337330"/>
    <lineage>
        <taxon>Bacteria</taxon>
        <taxon>Bacillati</taxon>
        <taxon>Bacillota</taxon>
        <taxon>Bacilli</taxon>
        <taxon>Lactobacillales</taxon>
        <taxon>Lactobacillaceae</taxon>
        <taxon>Lactiplantibacillus</taxon>
    </lineage>
</organism>
<dbReference type="Proteomes" id="UP000236990">
    <property type="component" value="Unassembled WGS sequence"/>
</dbReference>
<keyword evidence="1" id="KW-0315">Glutamine amidotransferase</keyword>
<dbReference type="GO" id="GO:0033969">
    <property type="term" value="F:gamma-glutamyl-gamma-aminobutyrate hydrolase activity"/>
    <property type="evidence" value="ECO:0007669"/>
    <property type="project" value="TreeGrafter"/>
</dbReference>
<reference evidence="1 2" key="1">
    <citation type="submission" date="2017-06" db="EMBL/GenBank/DDBJ databases">
        <title>Genome sequence of Lactobacillus plantarum subsp. plantarum strain SRCM101258.</title>
        <authorList>
            <person name="Cho S.H."/>
        </authorList>
    </citation>
    <scope>NUCLEOTIDE SEQUENCE [LARGE SCALE GENOMIC DNA]</scope>
    <source>
        <strain evidence="1 2">SRCM101258</strain>
    </source>
</reference>
<dbReference type="CDD" id="cd01745">
    <property type="entry name" value="GATase1_2"/>
    <property type="match status" value="1"/>
</dbReference>
<evidence type="ECO:0000313" key="1">
    <source>
        <dbReference type="EMBL" id="POD82265.1"/>
    </source>
</evidence>
<dbReference type="GO" id="GO:0006598">
    <property type="term" value="P:polyamine catabolic process"/>
    <property type="evidence" value="ECO:0007669"/>
    <property type="project" value="TreeGrafter"/>
</dbReference>
<accession>A0A2S3U3A7</accession>
<dbReference type="InterPro" id="IPR044668">
    <property type="entry name" value="PuuD-like"/>
</dbReference>
<dbReference type="Pfam" id="PF07722">
    <property type="entry name" value="Peptidase_C26"/>
    <property type="match status" value="1"/>
</dbReference>
<dbReference type="PANTHER" id="PTHR43235:SF1">
    <property type="entry name" value="GLUTAMINE AMIDOTRANSFERASE PB2B2.05-RELATED"/>
    <property type="match status" value="1"/>
</dbReference>
<dbReference type="PROSITE" id="PS51273">
    <property type="entry name" value="GATASE_TYPE_1"/>
    <property type="match status" value="1"/>
</dbReference>
<protein>
    <submittedName>
        <fullName evidence="1">Putative glutamine amidotransferase-like protein YvdE</fullName>
    </submittedName>
</protein>